<evidence type="ECO:0000256" key="2">
    <source>
        <dbReference type="ARBA" id="ARBA00022741"/>
    </source>
</evidence>
<dbReference type="InterPro" id="IPR003959">
    <property type="entry name" value="ATPase_AAA_core"/>
</dbReference>
<dbReference type="EMBL" id="QYUL01000001">
    <property type="protein sequence ID" value="RJF84827.1"/>
    <property type="molecule type" value="Genomic_DNA"/>
</dbReference>
<accession>A0A418W4G2</accession>
<proteinExistence type="inferred from homology"/>
<dbReference type="AlphaFoldDB" id="A0A418W4G2"/>
<dbReference type="CDD" id="cd19481">
    <property type="entry name" value="RecA-like_protease"/>
    <property type="match status" value="1"/>
</dbReference>
<dbReference type="SMART" id="SM00382">
    <property type="entry name" value="AAA"/>
    <property type="match status" value="1"/>
</dbReference>
<evidence type="ECO:0000313" key="5">
    <source>
        <dbReference type="EMBL" id="RJF84827.1"/>
    </source>
</evidence>
<feature type="domain" description="AAA+ ATPase" evidence="4">
    <location>
        <begin position="152"/>
        <end position="284"/>
    </location>
</feature>
<keyword evidence="2" id="KW-0547">Nucleotide-binding</keyword>
<organism evidence="5 6">
    <name type="scientific">Azospirillum cavernae</name>
    <dbReference type="NCBI Taxonomy" id="2320860"/>
    <lineage>
        <taxon>Bacteria</taxon>
        <taxon>Pseudomonadati</taxon>
        <taxon>Pseudomonadota</taxon>
        <taxon>Alphaproteobacteria</taxon>
        <taxon>Rhodospirillales</taxon>
        <taxon>Azospirillaceae</taxon>
        <taxon>Azospirillum</taxon>
    </lineage>
</organism>
<dbReference type="Pfam" id="PF00004">
    <property type="entry name" value="AAA"/>
    <property type="match status" value="1"/>
</dbReference>
<protein>
    <submittedName>
        <fullName evidence="5">AAA family ATPase</fullName>
    </submittedName>
</protein>
<dbReference type="Gene3D" id="3.40.50.300">
    <property type="entry name" value="P-loop containing nucleotide triphosphate hydrolases"/>
    <property type="match status" value="1"/>
</dbReference>
<dbReference type="Proteomes" id="UP000283458">
    <property type="component" value="Unassembled WGS sequence"/>
</dbReference>
<gene>
    <name evidence="5" type="ORF">D3877_10135</name>
</gene>
<dbReference type="InterPro" id="IPR027417">
    <property type="entry name" value="P-loop_NTPase"/>
</dbReference>
<evidence type="ECO:0000256" key="3">
    <source>
        <dbReference type="ARBA" id="ARBA00022840"/>
    </source>
</evidence>
<dbReference type="InterPro" id="IPR050221">
    <property type="entry name" value="26S_Proteasome_ATPase"/>
</dbReference>
<evidence type="ECO:0000259" key="4">
    <source>
        <dbReference type="SMART" id="SM00382"/>
    </source>
</evidence>
<dbReference type="PANTHER" id="PTHR23073">
    <property type="entry name" value="26S PROTEASOME REGULATORY SUBUNIT"/>
    <property type="match status" value="1"/>
</dbReference>
<dbReference type="GO" id="GO:0005524">
    <property type="term" value="F:ATP binding"/>
    <property type="evidence" value="ECO:0007669"/>
    <property type="project" value="UniProtKB-KW"/>
</dbReference>
<evidence type="ECO:0000256" key="1">
    <source>
        <dbReference type="ARBA" id="ARBA00006914"/>
    </source>
</evidence>
<name>A0A418W4G2_9PROT</name>
<sequence length="401" mass="45005">MDDIPKHVANFSPSRHTHFVPVFLICRCEVDFQKEISSDFVRLSRLALSGRQQDVQLFIHRAAKKYGQQVPELGDGLTSLLREAPTRSSPLRRQAEQPLPVDVDSRLELLRVETVTGIDHPPVLAPQIKERLSQLMLERLNSDRLAAVGLNPTRTVLFTGPPGVGKTLSARWLAHEMGRPLLVLDLAAVMSSYLGRTGNNIRNVLDYAKKIDCVLLLDELDAIAKRRDDGSEIGELKRLVTVLLQEIDDWPPTGLLIAATNHAGLLDPAVWRRFEIVVDFPMPDISGLQALLDALLTEHVEKSNHWVRAMSIVFHGLSFSDVERRVNAARRAAALSEQPLSIHLQQILRERIMEIDKPNRLAIASEMVLGDILSQRQVSELTGISRDTIRNACRTHDKFED</sequence>
<comment type="caution">
    <text evidence="5">The sequence shown here is derived from an EMBL/GenBank/DDBJ whole genome shotgun (WGS) entry which is preliminary data.</text>
</comment>
<dbReference type="OrthoDB" id="7438987at2"/>
<comment type="similarity">
    <text evidence="1">Belongs to the AAA ATPase family.</text>
</comment>
<keyword evidence="6" id="KW-1185">Reference proteome</keyword>
<dbReference type="SUPFAM" id="SSF52540">
    <property type="entry name" value="P-loop containing nucleoside triphosphate hydrolases"/>
    <property type="match status" value="1"/>
</dbReference>
<keyword evidence="3" id="KW-0067">ATP-binding</keyword>
<reference evidence="5 6" key="1">
    <citation type="submission" date="2018-09" db="EMBL/GenBank/DDBJ databases">
        <authorList>
            <person name="Zhu H."/>
        </authorList>
    </citation>
    <scope>NUCLEOTIDE SEQUENCE [LARGE SCALE GENOMIC DNA]</scope>
    <source>
        <strain evidence="5 6">K2W22B-5</strain>
    </source>
</reference>
<dbReference type="GO" id="GO:0016887">
    <property type="term" value="F:ATP hydrolysis activity"/>
    <property type="evidence" value="ECO:0007669"/>
    <property type="project" value="InterPro"/>
</dbReference>
<dbReference type="InterPro" id="IPR003593">
    <property type="entry name" value="AAA+_ATPase"/>
</dbReference>
<evidence type="ECO:0000313" key="6">
    <source>
        <dbReference type="Proteomes" id="UP000283458"/>
    </source>
</evidence>